<protein>
    <submittedName>
        <fullName evidence="2">SOCS box domain-containing protein</fullName>
    </submittedName>
</protein>
<dbReference type="WBParaSite" id="jg15118">
    <property type="protein sequence ID" value="jg15118"/>
    <property type="gene ID" value="jg15118"/>
</dbReference>
<proteinExistence type="predicted"/>
<keyword evidence="1" id="KW-1185">Reference proteome</keyword>
<dbReference type="Proteomes" id="UP000887574">
    <property type="component" value="Unplaced"/>
</dbReference>
<evidence type="ECO:0000313" key="1">
    <source>
        <dbReference type="Proteomes" id="UP000887574"/>
    </source>
</evidence>
<reference evidence="2" key="1">
    <citation type="submission" date="2022-11" db="UniProtKB">
        <authorList>
            <consortium name="WormBaseParasite"/>
        </authorList>
    </citation>
    <scope>IDENTIFICATION</scope>
</reference>
<accession>A0A915D3X4</accession>
<name>A0A915D3X4_9BILA</name>
<sequence>MKWLDGVGDFHEDEVSLQSIQLFNFYVNGGYSEFCLSPRGRFLIMQAPGRLSVSSDSIADASFHTCVIDLLLGEHYNLDTDDLSEVSPNDPYSRLVGFYSLNDNAVVYLDKFPGLRTLRQRIDHRQRRAECLGYRAFYFNDTGFNFFMGLCLDYGSDYCAISNKAEHIFRFSKNPLKQMFSQMLLQMLLLSITYMTDLLRYSFNSRDFTIQSAAPCYKTGFPAYLRGNSPFFPIAHSQRGSRMTLIEATLYSESSRLLRTTLFASRVVTAAIFCCPCVCEPHFAFSLDFYFRLLLLYSLSNVLLDTSGWRWISTCHLPGLVSGKIISEASLEQVSYNCPTEVNTAVSILSHPLVNKKCLSLRKIVGMKLQRFPNVALKKAFQELIRYYSGC</sequence>
<dbReference type="AlphaFoldDB" id="A0A915D3X4"/>
<evidence type="ECO:0000313" key="2">
    <source>
        <dbReference type="WBParaSite" id="jg15118"/>
    </source>
</evidence>
<organism evidence="1 2">
    <name type="scientific">Ditylenchus dipsaci</name>
    <dbReference type="NCBI Taxonomy" id="166011"/>
    <lineage>
        <taxon>Eukaryota</taxon>
        <taxon>Metazoa</taxon>
        <taxon>Ecdysozoa</taxon>
        <taxon>Nematoda</taxon>
        <taxon>Chromadorea</taxon>
        <taxon>Rhabditida</taxon>
        <taxon>Tylenchina</taxon>
        <taxon>Tylenchomorpha</taxon>
        <taxon>Sphaerularioidea</taxon>
        <taxon>Anguinidae</taxon>
        <taxon>Anguininae</taxon>
        <taxon>Ditylenchus</taxon>
    </lineage>
</organism>